<keyword evidence="8" id="KW-1185">Reference proteome</keyword>
<dbReference type="NCBIfam" id="TIGR01877">
    <property type="entry name" value="cas_cas6"/>
    <property type="match status" value="1"/>
</dbReference>
<evidence type="ECO:0000256" key="1">
    <source>
        <dbReference type="ARBA" id="ARBA00022722"/>
    </source>
</evidence>
<evidence type="ECO:0000313" key="7">
    <source>
        <dbReference type="EMBL" id="NEZ56318.1"/>
    </source>
</evidence>
<dbReference type="EMBL" id="QXHD01000004">
    <property type="protein sequence ID" value="NEZ56318.1"/>
    <property type="molecule type" value="Genomic_DNA"/>
</dbReference>
<dbReference type="RefSeq" id="WP_163698310.1">
    <property type="nucleotide sequence ID" value="NZ_QXHD01000004.1"/>
</dbReference>
<protein>
    <submittedName>
        <fullName evidence="7">CRISPR-associated endoribonuclease Cas6</fullName>
    </submittedName>
</protein>
<feature type="domain" description="CRISPR-associated protein Cas6-like N-terminal" evidence="6">
    <location>
        <begin position="30"/>
        <end position="98"/>
    </location>
</feature>
<organism evidence="7 8">
    <name type="scientific">Adonisia turfae CCMR0081</name>
    <dbReference type="NCBI Taxonomy" id="2292702"/>
    <lineage>
        <taxon>Bacteria</taxon>
        <taxon>Bacillati</taxon>
        <taxon>Cyanobacteriota</taxon>
        <taxon>Adonisia</taxon>
        <taxon>Adonisia turfae</taxon>
    </lineage>
</organism>
<dbReference type="Proteomes" id="UP000481033">
    <property type="component" value="Unassembled WGS sequence"/>
</dbReference>
<dbReference type="InterPro" id="IPR045648">
    <property type="entry name" value="CRISPR-assoc_Cas6-like_N"/>
</dbReference>
<sequence>MPRTKRSDTSLNLSAKTYWPKTTEVVSLEFVLKPVANSDLYAQYTIGLHAWLLHQIQGIDPELSAYMHDGESEKPFSLTGLDGQFIPQSQSLQLQKNKRYRWRVSSLCKPVTQGLVTWLRQLPNEIVLKNTPLIIESVNLAQPPTTYAKLLRQGQMGEGSVSLSFHSPTSFRRKGHHLPLPWPPNVFHSYLRRWNHFAKKPVNQDDFLDWVDTYVILTQHQIATEKVAVGRRGSVTGFTGAVTYALDRRGITERPFVAMFYALTQLAPYCGTGHKTTFGLGETQLGWHTAQASPQVPTQQRLLAERMDELTEIFLSTKKRQGGRRAIDTAETWATILARREMGDSLQEIADDMELAYETAKTYSKLARRVMRELGEME</sequence>
<comment type="caution">
    <text evidence="7">The sequence shown here is derived from an EMBL/GenBank/DDBJ whole genome shotgun (WGS) entry which is preliminary data.</text>
</comment>
<dbReference type="Pfam" id="PF10040">
    <property type="entry name" value="CRISPR_Cas6"/>
    <property type="match status" value="1"/>
</dbReference>
<name>A0A6M0RJ66_9CYAN</name>
<proteinExistence type="predicted"/>
<feature type="domain" description="CRISPR-associated protein Cas6 C-terminal" evidence="5">
    <location>
        <begin position="163"/>
        <end position="283"/>
    </location>
</feature>
<dbReference type="InterPro" id="IPR010156">
    <property type="entry name" value="CRISPR-assoc_prot_Cas6"/>
</dbReference>
<dbReference type="GO" id="GO:0004519">
    <property type="term" value="F:endonuclease activity"/>
    <property type="evidence" value="ECO:0007669"/>
    <property type="project" value="UniProtKB-KW"/>
</dbReference>
<dbReference type="InterPro" id="IPR045747">
    <property type="entry name" value="CRISPR-assoc_prot_Cas6_N_sf"/>
</dbReference>
<dbReference type="GO" id="GO:0051607">
    <property type="term" value="P:defense response to virus"/>
    <property type="evidence" value="ECO:0007669"/>
    <property type="project" value="UniProtKB-KW"/>
</dbReference>
<dbReference type="AlphaFoldDB" id="A0A6M0RJ66"/>
<evidence type="ECO:0000256" key="3">
    <source>
        <dbReference type="ARBA" id="ARBA00022801"/>
    </source>
</evidence>
<dbReference type="Gene3D" id="3.30.70.1890">
    <property type="match status" value="1"/>
</dbReference>
<dbReference type="Gene3D" id="3.30.70.1900">
    <property type="match status" value="1"/>
</dbReference>
<keyword evidence="2" id="KW-0255">Endonuclease</keyword>
<dbReference type="GO" id="GO:0016788">
    <property type="term" value="F:hydrolase activity, acting on ester bonds"/>
    <property type="evidence" value="ECO:0007669"/>
    <property type="project" value="InterPro"/>
</dbReference>
<keyword evidence="1" id="KW-0540">Nuclease</keyword>
<evidence type="ECO:0000256" key="2">
    <source>
        <dbReference type="ARBA" id="ARBA00022759"/>
    </source>
</evidence>
<keyword evidence="4" id="KW-0051">Antiviral defense</keyword>
<accession>A0A6M0RJ66</accession>
<evidence type="ECO:0000256" key="4">
    <source>
        <dbReference type="ARBA" id="ARBA00023118"/>
    </source>
</evidence>
<keyword evidence="3" id="KW-0378">Hydrolase</keyword>
<dbReference type="InterPro" id="IPR019267">
    <property type="entry name" value="CRISPR-assoc_Cas6_C"/>
</dbReference>
<evidence type="ECO:0000259" key="5">
    <source>
        <dbReference type="Pfam" id="PF10040"/>
    </source>
</evidence>
<evidence type="ECO:0000259" key="6">
    <source>
        <dbReference type="Pfam" id="PF19308"/>
    </source>
</evidence>
<reference evidence="7 8" key="1">
    <citation type="journal article" date="2020" name="Microb. Ecol.">
        <title>Ecogenomics of the Marine Benthic Filamentous Cyanobacterium Adonisia.</title>
        <authorList>
            <person name="Walter J.M."/>
            <person name="Coutinho F.H."/>
            <person name="Leomil L."/>
            <person name="Hargreaves P.I."/>
            <person name="Campeao M.E."/>
            <person name="Vieira V.V."/>
            <person name="Silva B.S."/>
            <person name="Fistarol G.O."/>
            <person name="Salomon P.S."/>
            <person name="Sawabe T."/>
            <person name="Mino S."/>
            <person name="Hosokawa M."/>
            <person name="Miyashita H."/>
            <person name="Maruyama F."/>
            <person name="van Verk M.C."/>
            <person name="Dutilh B.E."/>
            <person name="Thompson C.C."/>
            <person name="Thompson F.L."/>
        </authorList>
    </citation>
    <scope>NUCLEOTIDE SEQUENCE [LARGE SCALE GENOMIC DNA]</scope>
    <source>
        <strain evidence="7 8">CCMR0081</strain>
    </source>
</reference>
<gene>
    <name evidence="7" type="primary">cas6</name>
    <name evidence="7" type="ORF">DXZ20_11670</name>
</gene>
<dbReference type="Pfam" id="PF19308">
    <property type="entry name" value="CRISPR_Cas6_N"/>
    <property type="match status" value="1"/>
</dbReference>
<dbReference type="CDD" id="cd21141">
    <property type="entry name" value="Cas6_III-like"/>
    <property type="match status" value="1"/>
</dbReference>
<evidence type="ECO:0000313" key="8">
    <source>
        <dbReference type="Proteomes" id="UP000481033"/>
    </source>
</evidence>